<dbReference type="EMBL" id="OA566962">
    <property type="protein sequence ID" value="CAD7199687.1"/>
    <property type="molecule type" value="Genomic_DNA"/>
</dbReference>
<sequence length="464" mass="52007">MHTEEQGIHLGMTPRRMFDHLFPAPSGRDEPLLPVSFIAPSQPLENVVIPLGTPGFNVAVEDAAIIASAVDDNVAQPKESIFSESFTEQTVKPKHDITSTDPRTIEYYVGGSISSTTTSSTSSDHWENVEVMQDKDRQELLHMAETQSHFSQIQLRGTKPPPWFPDAFENGRVSAEGSQEFQRTCFKNELVSNVGDDSVVVNDAVCDDSSEDRTAGDNIDSVNMIMMSVMVNDLNWGVKGSTKTNCCVFLPFWMLACMLESQGQVKALRSEGFLYPPHSSAGFSSQDLVEKFPDTLSEHEIHLMFWEHLFLLCPQFLCLSAYLPQVGLKVSFLIKRHAQICCRPAPPDLSVDLQTRVSLERPPKQHTRYYLALPETNGPTSLESPSQVMLSAWKAVHPNMFEGEGRILINKILREPRTENKRHALMLPEGEHESKFQHVPTNWSHRVVRKNLGTGCRVSRSSET</sequence>
<evidence type="ECO:0000313" key="1">
    <source>
        <dbReference type="EMBL" id="CAD7199687.1"/>
    </source>
</evidence>
<proteinExistence type="predicted"/>
<accession>A0A7R8VMG4</accession>
<dbReference type="AlphaFoldDB" id="A0A7R8VMG4"/>
<name>A0A7R8VMG4_TIMDO</name>
<reference evidence="1" key="1">
    <citation type="submission" date="2020-11" db="EMBL/GenBank/DDBJ databases">
        <authorList>
            <person name="Tran Van P."/>
        </authorList>
    </citation>
    <scope>NUCLEOTIDE SEQUENCE</scope>
</reference>
<organism evidence="1">
    <name type="scientific">Timema douglasi</name>
    <name type="common">Walking stick</name>
    <dbReference type="NCBI Taxonomy" id="61478"/>
    <lineage>
        <taxon>Eukaryota</taxon>
        <taxon>Metazoa</taxon>
        <taxon>Ecdysozoa</taxon>
        <taxon>Arthropoda</taxon>
        <taxon>Hexapoda</taxon>
        <taxon>Insecta</taxon>
        <taxon>Pterygota</taxon>
        <taxon>Neoptera</taxon>
        <taxon>Polyneoptera</taxon>
        <taxon>Phasmatodea</taxon>
        <taxon>Timematodea</taxon>
        <taxon>Timematoidea</taxon>
        <taxon>Timematidae</taxon>
        <taxon>Timema</taxon>
    </lineage>
</organism>
<protein>
    <submittedName>
        <fullName evidence="1">Uncharacterized protein</fullName>
    </submittedName>
</protein>
<gene>
    <name evidence="1" type="ORF">TDIB3V08_LOCUS5933</name>
</gene>